<evidence type="ECO:0000256" key="5">
    <source>
        <dbReference type="ARBA" id="ARBA00023033"/>
    </source>
</evidence>
<proteinExistence type="inferred from homology"/>
<dbReference type="Proteomes" id="UP001251528">
    <property type="component" value="Unassembled WGS sequence"/>
</dbReference>
<gene>
    <name evidence="7" type="ORF">QQS21_001312</name>
</gene>
<dbReference type="GO" id="GO:0071949">
    <property type="term" value="F:FAD binding"/>
    <property type="evidence" value="ECO:0007669"/>
    <property type="project" value="InterPro"/>
</dbReference>
<protein>
    <recommendedName>
        <fullName evidence="6">FAD-binding domain-containing protein</fullName>
    </recommendedName>
</protein>
<evidence type="ECO:0000259" key="6">
    <source>
        <dbReference type="Pfam" id="PF01494"/>
    </source>
</evidence>
<dbReference type="PANTHER" id="PTHR13789:SF309">
    <property type="entry name" value="PUTATIVE (AFU_ORTHOLOGUE AFUA_6G14510)-RELATED"/>
    <property type="match status" value="1"/>
</dbReference>
<organism evidence="7 8">
    <name type="scientific">Conoideocrella luteorostrata</name>
    <dbReference type="NCBI Taxonomy" id="1105319"/>
    <lineage>
        <taxon>Eukaryota</taxon>
        <taxon>Fungi</taxon>
        <taxon>Dikarya</taxon>
        <taxon>Ascomycota</taxon>
        <taxon>Pezizomycotina</taxon>
        <taxon>Sordariomycetes</taxon>
        <taxon>Hypocreomycetidae</taxon>
        <taxon>Hypocreales</taxon>
        <taxon>Clavicipitaceae</taxon>
        <taxon>Conoideocrella</taxon>
    </lineage>
</organism>
<keyword evidence="5" id="KW-0503">Monooxygenase</keyword>
<comment type="caution">
    <text evidence="7">The sequence shown here is derived from an EMBL/GenBank/DDBJ whole genome shotgun (WGS) entry which is preliminary data.</text>
</comment>
<dbReference type="PANTHER" id="PTHR13789">
    <property type="entry name" value="MONOOXYGENASE"/>
    <property type="match status" value="1"/>
</dbReference>
<evidence type="ECO:0000256" key="1">
    <source>
        <dbReference type="ARBA" id="ARBA00007992"/>
    </source>
</evidence>
<dbReference type="EMBL" id="JASWJB010000013">
    <property type="protein sequence ID" value="KAK2612695.1"/>
    <property type="molecule type" value="Genomic_DNA"/>
</dbReference>
<dbReference type="GO" id="GO:0004497">
    <property type="term" value="F:monooxygenase activity"/>
    <property type="evidence" value="ECO:0007669"/>
    <property type="project" value="UniProtKB-KW"/>
</dbReference>
<comment type="similarity">
    <text evidence="1">Belongs to the paxM FAD-dependent monooxygenase family.</text>
</comment>
<dbReference type="Gene3D" id="3.50.50.60">
    <property type="entry name" value="FAD/NAD(P)-binding domain"/>
    <property type="match status" value="1"/>
</dbReference>
<evidence type="ECO:0000313" key="7">
    <source>
        <dbReference type="EMBL" id="KAK2612695.1"/>
    </source>
</evidence>
<reference evidence="7" key="1">
    <citation type="submission" date="2023-06" db="EMBL/GenBank/DDBJ databases">
        <title>Conoideocrella luteorostrata (Hypocreales: Clavicipitaceae), a potential biocontrol fungus for elongate hemlock scale in United States Christmas tree production areas.</title>
        <authorList>
            <person name="Barrett H."/>
            <person name="Lovett B."/>
            <person name="Macias A.M."/>
            <person name="Stajich J.E."/>
            <person name="Kasson M.T."/>
        </authorList>
    </citation>
    <scope>NUCLEOTIDE SEQUENCE</scope>
    <source>
        <strain evidence="7">ARSEF 14590</strain>
    </source>
</reference>
<dbReference type="PRINTS" id="PR00420">
    <property type="entry name" value="RNGMNOXGNASE"/>
</dbReference>
<dbReference type="InterPro" id="IPR050493">
    <property type="entry name" value="FAD-dep_Monooxygenase_BioMet"/>
</dbReference>
<dbReference type="InterPro" id="IPR002938">
    <property type="entry name" value="FAD-bd"/>
</dbReference>
<dbReference type="SUPFAM" id="SSF51905">
    <property type="entry name" value="FAD/NAD(P)-binding domain"/>
    <property type="match status" value="1"/>
</dbReference>
<keyword evidence="8" id="KW-1185">Reference proteome</keyword>
<evidence type="ECO:0000256" key="4">
    <source>
        <dbReference type="ARBA" id="ARBA00023002"/>
    </source>
</evidence>
<accession>A0AAJ0D017</accession>
<name>A0AAJ0D017_9HYPO</name>
<dbReference type="AlphaFoldDB" id="A0AAJ0D017"/>
<keyword evidence="3" id="KW-0274">FAD</keyword>
<dbReference type="Pfam" id="PF01494">
    <property type="entry name" value="FAD_binding_3"/>
    <property type="match status" value="1"/>
</dbReference>
<dbReference type="InterPro" id="IPR036188">
    <property type="entry name" value="FAD/NAD-bd_sf"/>
</dbReference>
<evidence type="ECO:0000256" key="2">
    <source>
        <dbReference type="ARBA" id="ARBA00022630"/>
    </source>
</evidence>
<keyword evidence="4" id="KW-0560">Oxidoreductase</keyword>
<evidence type="ECO:0000256" key="3">
    <source>
        <dbReference type="ARBA" id="ARBA00022827"/>
    </source>
</evidence>
<feature type="domain" description="FAD-binding" evidence="6">
    <location>
        <begin position="4"/>
        <end position="364"/>
    </location>
</feature>
<sequence>MRKAIIIGGGPAGISAALRLQQMTDICSTIYELRAEPTTLGGAVGIFSNGLRLFHRLGLYEELAARGSSESTMTLHSLNGGIITSRDLVGAVKEQNGGFGYLRIKRPELLEVLMTAAKEAQIPIHFNKNLVNITETSSSVKVTFSDGSTDEADILFGCDGIHSAVRKLYVDPSQTPGYTGFAGIGAIITRPESIKSSANDLKGINATLTTEGGIGVMSCSVEGDQLFWGVSKEVPLPASGDSRDGWEVKREKEVADFKNNLLELLKNARGEWGVVLRSIVNETTAVKFYPTFELPSGGKWHKGRCLLLGDAAHAMSPHAGQGLSQAVEDVFMISRLLADPSRPLENVFTTYDAVRRPRVNEITKLAASNSDVRRKTNEWGLWFKELVIWIYFAGSRLIGYKTGRAMERQLLYDVDEAEV</sequence>
<evidence type="ECO:0000313" key="8">
    <source>
        <dbReference type="Proteomes" id="UP001251528"/>
    </source>
</evidence>
<keyword evidence="2" id="KW-0285">Flavoprotein</keyword>